<comment type="caution">
    <text evidence="3">The sequence shown here is derived from an EMBL/GenBank/DDBJ whole genome shotgun (WGS) entry which is preliminary data.</text>
</comment>
<evidence type="ECO:0000256" key="1">
    <source>
        <dbReference type="SAM" id="MobiDB-lite"/>
    </source>
</evidence>
<dbReference type="Proteomes" id="UP000825729">
    <property type="component" value="Unassembled WGS sequence"/>
</dbReference>
<evidence type="ECO:0000313" key="4">
    <source>
        <dbReference type="Proteomes" id="UP000825729"/>
    </source>
</evidence>
<evidence type="ECO:0000313" key="3">
    <source>
        <dbReference type="EMBL" id="KAG9438973.1"/>
    </source>
</evidence>
<feature type="region of interest" description="Disordered" evidence="1">
    <location>
        <begin position="187"/>
        <end position="234"/>
    </location>
</feature>
<proteinExistence type="predicted"/>
<feature type="compositionally biased region" description="Basic and acidic residues" evidence="1">
    <location>
        <begin position="551"/>
        <end position="582"/>
    </location>
</feature>
<dbReference type="InterPro" id="IPR004252">
    <property type="entry name" value="Probable_transposase_24"/>
</dbReference>
<feature type="domain" description="Transposase-associated" evidence="2">
    <location>
        <begin position="7"/>
        <end position="86"/>
    </location>
</feature>
<reference evidence="3 4" key="1">
    <citation type="submission" date="2021-07" db="EMBL/GenBank/DDBJ databases">
        <title>The Aristolochia fimbriata genome: insights into angiosperm evolution, floral development and chemical biosynthesis.</title>
        <authorList>
            <person name="Jiao Y."/>
        </authorList>
    </citation>
    <scope>NUCLEOTIDE SEQUENCE [LARGE SCALE GENOMIC DNA]</scope>
    <source>
        <strain evidence="3">IBCAS-2021</strain>
        <tissue evidence="3">Leaf</tissue>
    </source>
</reference>
<dbReference type="PANTHER" id="PTHR33144">
    <property type="entry name" value="OS10G0409366 PROTEIN-RELATED"/>
    <property type="match status" value="1"/>
</dbReference>
<accession>A0AAV7DRS8</accession>
<gene>
    <name evidence="3" type="ORF">H6P81_019138</name>
</gene>
<dbReference type="EMBL" id="JAINDJ010000008">
    <property type="protein sequence ID" value="KAG9438973.1"/>
    <property type="molecule type" value="Genomic_DNA"/>
</dbReference>
<organism evidence="3 4">
    <name type="scientific">Aristolochia fimbriata</name>
    <name type="common">White veined hardy Dutchman's pipe vine</name>
    <dbReference type="NCBI Taxonomy" id="158543"/>
    <lineage>
        <taxon>Eukaryota</taxon>
        <taxon>Viridiplantae</taxon>
        <taxon>Streptophyta</taxon>
        <taxon>Embryophyta</taxon>
        <taxon>Tracheophyta</taxon>
        <taxon>Spermatophyta</taxon>
        <taxon>Magnoliopsida</taxon>
        <taxon>Magnoliidae</taxon>
        <taxon>Piperales</taxon>
        <taxon>Aristolochiaceae</taxon>
        <taxon>Aristolochia</taxon>
    </lineage>
</organism>
<feature type="region of interest" description="Disordered" evidence="1">
    <location>
        <begin position="550"/>
        <end position="582"/>
    </location>
</feature>
<keyword evidence="4" id="KW-1185">Reference proteome</keyword>
<dbReference type="InterPro" id="IPR029480">
    <property type="entry name" value="Transpos_assoc"/>
</dbReference>
<protein>
    <recommendedName>
        <fullName evidence="2">Transposase-associated domain-containing protein</fullName>
    </recommendedName>
</protein>
<sequence>MDYLNDRSWMYKFATKYSRRHPQFLSGVNFFMEFAKQNNVVGRDGLMLCPCAKCENKFYLDCQNIEYHIVREGFYQGYTFWRFHGESKKRQREQIPNETGHGSEMIMMLINAFMQDVDNEGEALESRKFEQLLDEAKRHLYQGSEKFSKLSFIELLFQLKCLHKWSNKSLSDVLALFKDALPMDTSHTDADIGQSSTFPETQEPDMTPETQEPDMTPETQEPDMTPETQEPDMALERRDQVMTPETQEPIMMHVRRKCRGPAKETNLIPPNGEKWKCMVKNNQVIGPKQKKFTRQIGVYARYGHYFPLHEQWDREKRAASVKTVMNHINDYYEFRYKQGGQVEQDVLESIVVKELQEKMKCWRAYLKKKYYDVDDEEVRKKCQDARVSQEQWDKLLEYWSSEENVKVAEKNKKNRAHNHVRHTLGTKSLACYYEEERERRGNEFTILASYLSAHQKKNGEYPTTYTQEKCLEVANVFQVNEMVASQDEKDLGPMLDDVFGRHHGGYERGLGVGWNRVKMKLVAKPSLQMHKLTNELEIANSKISTLSQELQEMREREQPRETEMQDKEAKREVERVEQDKATRELMRRMQKQLLMLTKRVTGSLPKRGCISSSDSEDDS</sequence>
<name>A0AAV7DRS8_ARIFI</name>
<dbReference type="PANTHER" id="PTHR33144:SF25">
    <property type="entry name" value="DUF4216 DOMAIN-CONTAINING PROTEIN"/>
    <property type="match status" value="1"/>
</dbReference>
<dbReference type="Pfam" id="PF03004">
    <property type="entry name" value="Transposase_24"/>
    <property type="match status" value="1"/>
</dbReference>
<dbReference type="Pfam" id="PF13963">
    <property type="entry name" value="Transpos_assoc"/>
    <property type="match status" value="1"/>
</dbReference>
<evidence type="ECO:0000259" key="2">
    <source>
        <dbReference type="Pfam" id="PF13963"/>
    </source>
</evidence>
<dbReference type="AlphaFoldDB" id="A0AAV7DRS8"/>